<dbReference type="Pfam" id="PF00512">
    <property type="entry name" value="HisKA"/>
    <property type="match status" value="1"/>
</dbReference>
<dbReference type="EC" id="2.7.13.3" evidence="3"/>
<accession>A0A221KG60</accession>
<evidence type="ECO:0000259" key="13">
    <source>
        <dbReference type="PROSITE" id="PS50885"/>
    </source>
</evidence>
<reference evidence="14 15" key="1">
    <citation type="submission" date="2017-07" db="EMBL/GenBank/DDBJ databases">
        <title>Complete Genome Sequence of the cosmetic ferment Vitreoscilla filiformis (ATCC15551).</title>
        <authorList>
            <person name="Contreras S."/>
            <person name="Sagory-Zalkind P."/>
            <person name="Blanquart H."/>
            <person name="Iltis A."/>
            <person name="Morand S.C."/>
        </authorList>
    </citation>
    <scope>NUCLEOTIDE SEQUENCE [LARGE SCALE GENOMIC DNA]</scope>
    <source>
        <strain evidence="14 15">ATCC 15551</strain>
    </source>
</reference>
<keyword evidence="9" id="KW-0902">Two-component regulatory system</keyword>
<dbReference type="InterPro" id="IPR003594">
    <property type="entry name" value="HATPase_dom"/>
</dbReference>
<dbReference type="PROSITE" id="PS50885">
    <property type="entry name" value="HAMP"/>
    <property type="match status" value="1"/>
</dbReference>
<proteinExistence type="predicted"/>
<organism evidence="14 15">
    <name type="scientific">Vitreoscilla filiformis</name>
    <dbReference type="NCBI Taxonomy" id="63"/>
    <lineage>
        <taxon>Bacteria</taxon>
        <taxon>Pseudomonadati</taxon>
        <taxon>Pseudomonadota</taxon>
        <taxon>Betaproteobacteria</taxon>
        <taxon>Neisseriales</taxon>
        <taxon>Neisseriaceae</taxon>
        <taxon>Vitreoscilla</taxon>
    </lineage>
</organism>
<sequence length="487" mass="53031">MARFATLPGARSLRRLLLVWVLVPQVVLWLAGAVFTFNLATRYANEAIDASLLQSARALARQVKPVGNGLYIDFPRAAQDILEADPQDRLLYMVSTPPGQFILGNRNLPDPPLDRLQLGVPFLFDSHIAQEPVRIVALLLSYGDELGPMQTMLVQVARSSANREQVARRILEDTMLPLSALMLLLSLIVWAGVRAGLAPLNRMRNVVEGRNATDLTPIELDAAPEEVRALAHAINHLLARVERSVTAQKRFISDAAHQLRTPLAGLKTQTELALADAATTDQRQRLQRVQECAVRSAHLVNQLLTLARADPESATRQAHVRLDLAALARDVTAELVPRALQARIDLGYGHTHDGSDSDGDDTLPVYVHAIPLLLREALSNVIDNALRYAGSGSQVTVRAYADAEPGGRPRATLVVEDTGPGIADEAKPQVFERFVRFSPDTLGCGLGLAIVKEIVERHAGTVHLHDVHPHGLRVVIHLPRASTGTSG</sequence>
<dbReference type="InterPro" id="IPR013727">
    <property type="entry name" value="2CSK_N"/>
</dbReference>
<keyword evidence="7 14" id="KW-0418">Kinase</keyword>
<dbReference type="Pfam" id="PF08521">
    <property type="entry name" value="2CSK_N"/>
    <property type="match status" value="1"/>
</dbReference>
<evidence type="ECO:0000256" key="11">
    <source>
        <dbReference type="SAM" id="Phobius"/>
    </source>
</evidence>
<dbReference type="KEGG" id="vff:VITFI_CDS2069"/>
<comment type="catalytic activity">
    <reaction evidence="1">
        <text>ATP + protein L-histidine = ADP + protein N-phospho-L-histidine.</text>
        <dbReference type="EC" id="2.7.13.3"/>
    </reaction>
</comment>
<evidence type="ECO:0000256" key="9">
    <source>
        <dbReference type="ARBA" id="ARBA00023012"/>
    </source>
</evidence>
<dbReference type="InterPro" id="IPR036890">
    <property type="entry name" value="HATPase_C_sf"/>
</dbReference>
<dbReference type="SMART" id="SM00388">
    <property type="entry name" value="HisKA"/>
    <property type="match status" value="1"/>
</dbReference>
<dbReference type="Gene3D" id="1.10.287.130">
    <property type="match status" value="1"/>
</dbReference>
<dbReference type="AlphaFoldDB" id="A0A221KG60"/>
<evidence type="ECO:0000313" key="14">
    <source>
        <dbReference type="EMBL" id="ASM77847.1"/>
    </source>
</evidence>
<keyword evidence="4" id="KW-0597">Phosphoprotein</keyword>
<evidence type="ECO:0000256" key="7">
    <source>
        <dbReference type="ARBA" id="ARBA00022777"/>
    </source>
</evidence>
<feature type="domain" description="HAMP" evidence="13">
    <location>
        <begin position="194"/>
        <end position="246"/>
    </location>
</feature>
<dbReference type="PANTHER" id="PTHR45436">
    <property type="entry name" value="SENSOR HISTIDINE KINASE YKOH"/>
    <property type="match status" value="1"/>
</dbReference>
<feature type="domain" description="Histidine kinase" evidence="12">
    <location>
        <begin position="254"/>
        <end position="482"/>
    </location>
</feature>
<evidence type="ECO:0000256" key="3">
    <source>
        <dbReference type="ARBA" id="ARBA00012438"/>
    </source>
</evidence>
<evidence type="ECO:0000256" key="2">
    <source>
        <dbReference type="ARBA" id="ARBA00004370"/>
    </source>
</evidence>
<dbReference type="CDD" id="cd00075">
    <property type="entry name" value="HATPase"/>
    <property type="match status" value="1"/>
</dbReference>
<evidence type="ECO:0000313" key="15">
    <source>
        <dbReference type="Proteomes" id="UP000199729"/>
    </source>
</evidence>
<dbReference type="SUPFAM" id="SSF47384">
    <property type="entry name" value="Homodimeric domain of signal transducing histidine kinase"/>
    <property type="match status" value="1"/>
</dbReference>
<keyword evidence="8 11" id="KW-1133">Transmembrane helix</keyword>
<dbReference type="InterPro" id="IPR004358">
    <property type="entry name" value="Sig_transdc_His_kin-like_C"/>
</dbReference>
<feature type="transmembrane region" description="Helical" evidence="11">
    <location>
        <begin position="175"/>
        <end position="193"/>
    </location>
</feature>
<evidence type="ECO:0000259" key="12">
    <source>
        <dbReference type="PROSITE" id="PS50109"/>
    </source>
</evidence>
<dbReference type="GO" id="GO:0005886">
    <property type="term" value="C:plasma membrane"/>
    <property type="evidence" value="ECO:0007669"/>
    <property type="project" value="TreeGrafter"/>
</dbReference>
<evidence type="ECO:0000256" key="4">
    <source>
        <dbReference type="ARBA" id="ARBA00022553"/>
    </source>
</evidence>
<comment type="subcellular location">
    <subcellularLocation>
        <location evidence="2">Membrane</location>
    </subcellularLocation>
</comment>
<dbReference type="InterPro" id="IPR036097">
    <property type="entry name" value="HisK_dim/P_sf"/>
</dbReference>
<dbReference type="PROSITE" id="PS50109">
    <property type="entry name" value="HIS_KIN"/>
    <property type="match status" value="1"/>
</dbReference>
<name>A0A221KG60_VITFI</name>
<dbReference type="InterPro" id="IPR003661">
    <property type="entry name" value="HisK_dim/P_dom"/>
</dbReference>
<evidence type="ECO:0000256" key="6">
    <source>
        <dbReference type="ARBA" id="ARBA00022692"/>
    </source>
</evidence>
<evidence type="ECO:0000256" key="5">
    <source>
        <dbReference type="ARBA" id="ARBA00022679"/>
    </source>
</evidence>
<dbReference type="EMBL" id="CP022423">
    <property type="protein sequence ID" value="ASM77847.1"/>
    <property type="molecule type" value="Genomic_DNA"/>
</dbReference>
<dbReference type="InterPro" id="IPR050428">
    <property type="entry name" value="TCS_sensor_his_kinase"/>
</dbReference>
<evidence type="ECO:0000256" key="10">
    <source>
        <dbReference type="ARBA" id="ARBA00023136"/>
    </source>
</evidence>
<dbReference type="CDD" id="cd00082">
    <property type="entry name" value="HisKA"/>
    <property type="match status" value="1"/>
</dbReference>
<dbReference type="Proteomes" id="UP000199729">
    <property type="component" value="Chromosome"/>
</dbReference>
<dbReference type="GO" id="GO:0000155">
    <property type="term" value="F:phosphorelay sensor kinase activity"/>
    <property type="evidence" value="ECO:0007669"/>
    <property type="project" value="InterPro"/>
</dbReference>
<dbReference type="SUPFAM" id="SSF55874">
    <property type="entry name" value="ATPase domain of HSP90 chaperone/DNA topoisomerase II/histidine kinase"/>
    <property type="match status" value="1"/>
</dbReference>
<dbReference type="InterPro" id="IPR003660">
    <property type="entry name" value="HAMP_dom"/>
</dbReference>
<dbReference type="RefSeq" id="WP_089416876.1">
    <property type="nucleotide sequence ID" value="NZ_CP022423.1"/>
</dbReference>
<protein>
    <recommendedName>
        <fullName evidence="3">histidine kinase</fullName>
        <ecNumber evidence="3">2.7.13.3</ecNumber>
    </recommendedName>
</protein>
<keyword evidence="10 11" id="KW-0472">Membrane</keyword>
<keyword evidence="5" id="KW-0808">Transferase</keyword>
<keyword evidence="6 11" id="KW-0812">Transmembrane</keyword>
<evidence type="ECO:0000256" key="8">
    <source>
        <dbReference type="ARBA" id="ARBA00022989"/>
    </source>
</evidence>
<dbReference type="Gene3D" id="3.30.565.10">
    <property type="entry name" value="Histidine kinase-like ATPase, C-terminal domain"/>
    <property type="match status" value="1"/>
</dbReference>
<gene>
    <name evidence="14" type="ORF">VITFI_CDS2069</name>
</gene>
<evidence type="ECO:0000256" key="1">
    <source>
        <dbReference type="ARBA" id="ARBA00000085"/>
    </source>
</evidence>
<dbReference type="Pfam" id="PF02518">
    <property type="entry name" value="HATPase_c"/>
    <property type="match status" value="1"/>
</dbReference>
<dbReference type="OrthoDB" id="8583694at2"/>
<dbReference type="InterPro" id="IPR005467">
    <property type="entry name" value="His_kinase_dom"/>
</dbReference>
<keyword evidence="15" id="KW-1185">Reference proteome</keyword>
<dbReference type="PANTHER" id="PTHR45436:SF1">
    <property type="entry name" value="SENSOR PROTEIN QSEC"/>
    <property type="match status" value="1"/>
</dbReference>
<dbReference type="SMART" id="SM00387">
    <property type="entry name" value="HATPase_c"/>
    <property type="match status" value="1"/>
</dbReference>
<dbReference type="PRINTS" id="PR00344">
    <property type="entry name" value="BCTRLSENSOR"/>
</dbReference>